<accession>A0ABV6GAJ5</accession>
<dbReference type="Gene3D" id="1.10.150.240">
    <property type="entry name" value="Putative phosphatase, domain 2"/>
    <property type="match status" value="1"/>
</dbReference>
<organism evidence="3 4">
    <name type="scientific">Metabacillus herbersteinensis</name>
    <dbReference type="NCBI Taxonomy" id="283816"/>
    <lineage>
        <taxon>Bacteria</taxon>
        <taxon>Bacillati</taxon>
        <taxon>Bacillota</taxon>
        <taxon>Bacilli</taxon>
        <taxon>Bacillales</taxon>
        <taxon>Bacillaceae</taxon>
        <taxon>Metabacillus</taxon>
    </lineage>
</organism>
<dbReference type="InterPro" id="IPR041492">
    <property type="entry name" value="HAD_2"/>
</dbReference>
<proteinExistence type="predicted"/>
<name>A0ABV6GAJ5_9BACI</name>
<dbReference type="EMBL" id="JBHLVO010000002">
    <property type="protein sequence ID" value="MFC0270584.1"/>
    <property type="molecule type" value="Genomic_DNA"/>
</dbReference>
<dbReference type="InterPro" id="IPR023214">
    <property type="entry name" value="HAD_sf"/>
</dbReference>
<dbReference type="PANTHER" id="PTHR43434">
    <property type="entry name" value="PHOSPHOGLYCOLATE PHOSPHATASE"/>
    <property type="match status" value="1"/>
</dbReference>
<reference evidence="3 4" key="1">
    <citation type="submission" date="2024-09" db="EMBL/GenBank/DDBJ databases">
        <authorList>
            <person name="Sun Q."/>
            <person name="Mori K."/>
        </authorList>
    </citation>
    <scope>NUCLEOTIDE SEQUENCE [LARGE SCALE GENOMIC DNA]</scope>
    <source>
        <strain evidence="3 4">CCM 7228</strain>
    </source>
</reference>
<evidence type="ECO:0000313" key="3">
    <source>
        <dbReference type="EMBL" id="MFC0270584.1"/>
    </source>
</evidence>
<dbReference type="InterPro" id="IPR050155">
    <property type="entry name" value="HAD-like_hydrolase_sf"/>
</dbReference>
<dbReference type="RefSeq" id="WP_378930709.1">
    <property type="nucleotide sequence ID" value="NZ_JBHLVO010000002.1"/>
</dbReference>
<dbReference type="InterPro" id="IPR036412">
    <property type="entry name" value="HAD-like_sf"/>
</dbReference>
<protein>
    <submittedName>
        <fullName evidence="3">HAD hydrolase-like protein</fullName>
    </submittedName>
</protein>
<dbReference type="Proteomes" id="UP001589854">
    <property type="component" value="Unassembled WGS sequence"/>
</dbReference>
<dbReference type="Pfam" id="PF13419">
    <property type="entry name" value="HAD_2"/>
    <property type="match status" value="1"/>
</dbReference>
<keyword evidence="1" id="KW-0378">Hydrolase</keyword>
<dbReference type="PANTHER" id="PTHR43434:SF25">
    <property type="entry name" value="PHOSPHOGLYCOLATE PHOSPHATASE"/>
    <property type="match status" value="1"/>
</dbReference>
<keyword evidence="2" id="KW-0460">Magnesium</keyword>
<evidence type="ECO:0000313" key="4">
    <source>
        <dbReference type="Proteomes" id="UP001589854"/>
    </source>
</evidence>
<dbReference type="SFLD" id="SFLDS00003">
    <property type="entry name" value="Haloacid_Dehalogenase"/>
    <property type="match status" value="1"/>
</dbReference>
<dbReference type="SFLD" id="SFLDG01129">
    <property type="entry name" value="C1.5:_HAD__Beta-PGM__Phosphata"/>
    <property type="match status" value="1"/>
</dbReference>
<evidence type="ECO:0000256" key="2">
    <source>
        <dbReference type="ARBA" id="ARBA00022842"/>
    </source>
</evidence>
<dbReference type="InterPro" id="IPR023198">
    <property type="entry name" value="PGP-like_dom2"/>
</dbReference>
<evidence type="ECO:0000256" key="1">
    <source>
        <dbReference type="ARBA" id="ARBA00022801"/>
    </source>
</evidence>
<keyword evidence="4" id="KW-1185">Reference proteome</keyword>
<gene>
    <name evidence="3" type="ORF">ACFFIX_03830</name>
</gene>
<comment type="caution">
    <text evidence="3">The sequence shown here is derived from an EMBL/GenBank/DDBJ whole genome shotgun (WGS) entry which is preliminary data.</text>
</comment>
<sequence length="186" mass="21614">MNILWDFDGTLFDTYPAFTEAMYLLLDGKVDKHTILKELKISFSNATKVFQLTENEILKFKEIELSLSPSLKPPFPYVEDVLKRSGCNVIMTHKPKQEVHTILDYYDFHQYFQGIVAGDDGFPRKPHAASYQFLHDRHYLDLAVGDRELDILPAKEIGLRTCLFQNDTAGADFYVKSYRDFYDIIK</sequence>
<dbReference type="Gene3D" id="3.40.50.1000">
    <property type="entry name" value="HAD superfamily/HAD-like"/>
    <property type="match status" value="1"/>
</dbReference>
<dbReference type="SUPFAM" id="SSF56784">
    <property type="entry name" value="HAD-like"/>
    <property type="match status" value="1"/>
</dbReference>